<keyword evidence="2" id="KW-1185">Reference proteome</keyword>
<organism evidence="1 2">
    <name type="scientific">Oedothorax gibbosus</name>
    <dbReference type="NCBI Taxonomy" id="931172"/>
    <lineage>
        <taxon>Eukaryota</taxon>
        <taxon>Metazoa</taxon>
        <taxon>Ecdysozoa</taxon>
        <taxon>Arthropoda</taxon>
        <taxon>Chelicerata</taxon>
        <taxon>Arachnida</taxon>
        <taxon>Araneae</taxon>
        <taxon>Araneomorphae</taxon>
        <taxon>Entelegynae</taxon>
        <taxon>Araneoidea</taxon>
        <taxon>Linyphiidae</taxon>
        <taxon>Erigoninae</taxon>
        <taxon>Oedothorax</taxon>
    </lineage>
</organism>
<name>A0AAV6TGQ2_9ARAC</name>
<gene>
    <name evidence="1" type="ORF">JTE90_011508</name>
</gene>
<dbReference type="Proteomes" id="UP000827092">
    <property type="component" value="Unassembled WGS sequence"/>
</dbReference>
<proteinExistence type="predicted"/>
<dbReference type="EMBL" id="JAFNEN010004558">
    <property type="protein sequence ID" value="KAG8171019.1"/>
    <property type="molecule type" value="Genomic_DNA"/>
</dbReference>
<protein>
    <submittedName>
        <fullName evidence="1">Uncharacterized protein</fullName>
    </submittedName>
</protein>
<sequence length="127" mass="13671">MGHSVCAPRVQLVDHSVCLVPGLLPSRLSFSARGSCPVRAAPSRNYFMWEILGHIVIVDRAAGGVKFLMPCACTSRLSSFSTLGVFLAPPQYASAGRVKSRTVCRGATFRILFMAIFPGVWQNTGAL</sequence>
<accession>A0AAV6TGQ2</accession>
<reference evidence="1 2" key="1">
    <citation type="journal article" date="2022" name="Nat. Ecol. Evol.">
        <title>A masculinizing supergene underlies an exaggerated male reproductive morph in a spider.</title>
        <authorList>
            <person name="Hendrickx F."/>
            <person name="De Corte Z."/>
            <person name="Sonet G."/>
            <person name="Van Belleghem S.M."/>
            <person name="Kostlbacher S."/>
            <person name="Vangestel C."/>
        </authorList>
    </citation>
    <scope>NUCLEOTIDE SEQUENCE [LARGE SCALE GENOMIC DNA]</scope>
    <source>
        <strain evidence="1">W744_W776</strain>
    </source>
</reference>
<dbReference type="AlphaFoldDB" id="A0AAV6TGQ2"/>
<comment type="caution">
    <text evidence="1">The sequence shown here is derived from an EMBL/GenBank/DDBJ whole genome shotgun (WGS) entry which is preliminary data.</text>
</comment>
<evidence type="ECO:0000313" key="2">
    <source>
        <dbReference type="Proteomes" id="UP000827092"/>
    </source>
</evidence>
<evidence type="ECO:0000313" key="1">
    <source>
        <dbReference type="EMBL" id="KAG8171019.1"/>
    </source>
</evidence>